<evidence type="ECO:0000256" key="5">
    <source>
        <dbReference type="ARBA" id="ARBA00022490"/>
    </source>
</evidence>
<dbReference type="Pfam" id="PF08492">
    <property type="entry name" value="SRP72"/>
    <property type="match status" value="1"/>
</dbReference>
<dbReference type="PANTHER" id="PTHR14094">
    <property type="entry name" value="SIGNAL RECOGNITION PARTICLE 72"/>
    <property type="match status" value="1"/>
</dbReference>
<evidence type="ECO:0000256" key="6">
    <source>
        <dbReference type="ARBA" id="ARBA00022737"/>
    </source>
</evidence>
<feature type="compositionally biased region" description="Basic and acidic residues" evidence="11">
    <location>
        <begin position="624"/>
        <end position="636"/>
    </location>
</feature>
<evidence type="ECO:0000256" key="7">
    <source>
        <dbReference type="ARBA" id="ARBA00022803"/>
    </source>
</evidence>
<keyword evidence="9" id="KW-0733">Signal recognition particle</keyword>
<reference evidence="13" key="1">
    <citation type="submission" date="2018-01" db="EMBL/GenBank/DDBJ databases">
        <title>An insight into the sialome of Amazonian anophelines.</title>
        <authorList>
            <person name="Ribeiro J.M."/>
            <person name="Scarpassa V."/>
            <person name="Calvo E."/>
        </authorList>
    </citation>
    <scope>NUCLEOTIDE SEQUENCE</scope>
    <source>
        <tissue evidence="13">Salivary glands</tissue>
    </source>
</reference>
<dbReference type="InterPro" id="IPR013699">
    <property type="entry name" value="Signal_recog_part_SRP72_RNA-bd"/>
</dbReference>
<dbReference type="GO" id="GO:0006614">
    <property type="term" value="P:SRP-dependent cotranslational protein targeting to membrane"/>
    <property type="evidence" value="ECO:0007669"/>
    <property type="project" value="InterPro"/>
</dbReference>
<comment type="similarity">
    <text evidence="3">Belongs to the SRP72 family.</text>
</comment>
<keyword evidence="7" id="KW-0802">TPR repeat</keyword>
<name>A0A2M3Z257_9DIPT</name>
<dbReference type="SUPFAM" id="SSF48452">
    <property type="entry name" value="TPR-like"/>
    <property type="match status" value="3"/>
</dbReference>
<dbReference type="GO" id="GO:0043022">
    <property type="term" value="F:ribosome binding"/>
    <property type="evidence" value="ECO:0007669"/>
    <property type="project" value="TreeGrafter"/>
</dbReference>
<dbReference type="GO" id="GO:0008312">
    <property type="term" value="F:7S RNA binding"/>
    <property type="evidence" value="ECO:0007669"/>
    <property type="project" value="InterPro"/>
</dbReference>
<dbReference type="PANTHER" id="PTHR14094:SF9">
    <property type="entry name" value="SIGNAL RECOGNITION PARTICLE SUBUNIT SRP72"/>
    <property type="match status" value="1"/>
</dbReference>
<feature type="domain" description="Signal recognition particle SRP72 subunit RNA-binding" evidence="12">
    <location>
        <begin position="595"/>
        <end position="639"/>
    </location>
</feature>
<organism evidence="13">
    <name type="scientific">Anopheles braziliensis</name>
    <dbReference type="NCBI Taxonomy" id="58242"/>
    <lineage>
        <taxon>Eukaryota</taxon>
        <taxon>Metazoa</taxon>
        <taxon>Ecdysozoa</taxon>
        <taxon>Arthropoda</taxon>
        <taxon>Hexapoda</taxon>
        <taxon>Insecta</taxon>
        <taxon>Pterygota</taxon>
        <taxon>Neoptera</taxon>
        <taxon>Endopterygota</taxon>
        <taxon>Diptera</taxon>
        <taxon>Nematocera</taxon>
        <taxon>Culicoidea</taxon>
        <taxon>Culicidae</taxon>
        <taxon>Anophelinae</taxon>
        <taxon>Anopheles</taxon>
    </lineage>
</organism>
<dbReference type="EMBL" id="GGFM01001849">
    <property type="protein sequence ID" value="MBW22600.1"/>
    <property type="molecule type" value="Transcribed_RNA"/>
</dbReference>
<dbReference type="FunFam" id="1.25.40.10:FF:000062">
    <property type="entry name" value="Signal recognition particle subunit SRP72"/>
    <property type="match status" value="1"/>
</dbReference>
<evidence type="ECO:0000256" key="1">
    <source>
        <dbReference type="ARBA" id="ARBA00004240"/>
    </source>
</evidence>
<comment type="subcellular location">
    <subcellularLocation>
        <location evidence="2">Cytoplasm</location>
    </subcellularLocation>
    <subcellularLocation>
        <location evidence="1">Endoplasmic reticulum</location>
    </subcellularLocation>
</comment>
<evidence type="ECO:0000259" key="12">
    <source>
        <dbReference type="Pfam" id="PF08492"/>
    </source>
</evidence>
<evidence type="ECO:0000313" key="13">
    <source>
        <dbReference type="EMBL" id="MBW22600.1"/>
    </source>
</evidence>
<dbReference type="InterPro" id="IPR011990">
    <property type="entry name" value="TPR-like_helical_dom_sf"/>
</dbReference>
<proteinExistence type="inferred from homology"/>
<keyword evidence="6" id="KW-0677">Repeat</keyword>
<feature type="compositionally biased region" description="Gly residues" evidence="11">
    <location>
        <begin position="569"/>
        <end position="580"/>
    </location>
</feature>
<feature type="compositionally biased region" description="Basic residues" evidence="11">
    <location>
        <begin position="699"/>
        <end position="712"/>
    </location>
</feature>
<dbReference type="InterPro" id="IPR031545">
    <property type="entry name" value="SRP72_TPR-like"/>
</dbReference>
<keyword evidence="8" id="KW-0256">Endoplasmic reticulum</keyword>
<evidence type="ECO:0000256" key="11">
    <source>
        <dbReference type="SAM" id="MobiDB-lite"/>
    </source>
</evidence>
<dbReference type="Gene3D" id="1.25.40.10">
    <property type="entry name" value="Tetratricopeptide repeat domain"/>
    <property type="match status" value="3"/>
</dbReference>
<dbReference type="SMART" id="SM00028">
    <property type="entry name" value="TPR"/>
    <property type="match status" value="5"/>
</dbReference>
<dbReference type="PIRSF" id="PIRSF038922">
    <property type="entry name" value="SRP72"/>
    <property type="match status" value="1"/>
</dbReference>
<feature type="region of interest" description="Disordered" evidence="11">
    <location>
        <begin position="566"/>
        <end position="712"/>
    </location>
</feature>
<dbReference type="Pfam" id="PF17004">
    <property type="entry name" value="SRP_TPR_like"/>
    <property type="match status" value="1"/>
</dbReference>
<evidence type="ECO:0000256" key="10">
    <source>
        <dbReference type="ARBA" id="ARBA00023274"/>
    </source>
</evidence>
<evidence type="ECO:0000256" key="8">
    <source>
        <dbReference type="ARBA" id="ARBA00022824"/>
    </source>
</evidence>
<evidence type="ECO:0000256" key="2">
    <source>
        <dbReference type="ARBA" id="ARBA00004496"/>
    </source>
</evidence>
<dbReference type="GO" id="GO:0005786">
    <property type="term" value="C:signal recognition particle, endoplasmic reticulum targeting"/>
    <property type="evidence" value="ECO:0007669"/>
    <property type="project" value="UniProtKB-KW"/>
</dbReference>
<feature type="compositionally biased region" description="Basic residues" evidence="11">
    <location>
        <begin position="603"/>
        <end position="613"/>
    </location>
</feature>
<accession>A0A2M3Z257</accession>
<evidence type="ECO:0000256" key="4">
    <source>
        <dbReference type="ARBA" id="ARBA00018350"/>
    </source>
</evidence>
<evidence type="ECO:0000256" key="3">
    <source>
        <dbReference type="ARBA" id="ARBA00007676"/>
    </source>
</evidence>
<keyword evidence="10" id="KW-0687">Ribonucleoprotein</keyword>
<keyword evidence="5" id="KW-0963">Cytoplasm</keyword>
<dbReference type="InterPro" id="IPR026270">
    <property type="entry name" value="SRP72"/>
</dbReference>
<evidence type="ECO:0000256" key="9">
    <source>
        <dbReference type="ARBA" id="ARBA00023135"/>
    </source>
</evidence>
<dbReference type="AlphaFoldDB" id="A0A2M3Z257"/>
<protein>
    <recommendedName>
        <fullName evidence="4">Signal recognition particle subunit SRP72</fullName>
    </recommendedName>
</protein>
<dbReference type="InterPro" id="IPR019734">
    <property type="entry name" value="TPR_rpt"/>
</dbReference>
<feature type="compositionally biased region" description="Polar residues" evidence="11">
    <location>
        <begin position="668"/>
        <end position="689"/>
    </location>
</feature>
<dbReference type="GO" id="GO:0005783">
    <property type="term" value="C:endoplasmic reticulum"/>
    <property type="evidence" value="ECO:0007669"/>
    <property type="project" value="UniProtKB-SubCell"/>
</dbReference>
<sequence>MSKGESKEATIRQLYTELNKYCGASEYDKALKTANKILTHDPSEWKAAKCKLVCLIQRSKFEEVLRFLERHGSAIPETPIFEKAYAEYRLNRAEQALRTIQQSAGSTGKLSEWGPSLSPALQELLAQVLYRLERFDECFELYRTIIKNTHDDYDDERRTNMSAVAANLAIVGDATSEPAHSVANLPEDTYELVYNAACALAGRQQYGEAERKLRSSEKMCRESLEEDGATEEDIIDEITIIKVQLAYCLQMQGRVKEASALYADALRHKTNDAALTAVVSNNLVVINRDQNVFDSKKKMKVATSEQAEQKLTSRQRKTIAFNNCLLAYFASQPTECALLAARLADAHPDLEFQAQLVRVAQLARDKKYREAIEALEQYAKRLPRDRTIELLQVRFAIVQLQLVAGNRKAAIETLESLGEARYRPGVVSALVTLHLGQDNKQAASEILKSAVDWYKRQKGSGTNANALGSISDTDLSDMWRQAASFHLRGGEPETAAKSLEELLRTHPNDVKLLAQLVIAYAQFDQKRAQQASQRLPALDTLTTVSEIDALEATNWMMIAKAVRRKQPGTGTGAGAGGSGRGADQSPGAGTPGAEQQQTAVARSQKRKKRKGKLPKNYDPDVQPDPERWLPRYERTGYRKKRDRRVKEIIKGSQGTASGQADQFDMSKAYNQTKQSPATPSTGVSQQEQMATAAAATRQLPRKSQHKKKKGKH</sequence>